<dbReference type="Gene3D" id="3.40.50.2300">
    <property type="match status" value="1"/>
</dbReference>
<dbReference type="PANTHER" id="PTHR44591:SF3">
    <property type="entry name" value="RESPONSE REGULATORY DOMAIN-CONTAINING PROTEIN"/>
    <property type="match status" value="1"/>
</dbReference>
<evidence type="ECO:0000256" key="2">
    <source>
        <dbReference type="PROSITE-ProRule" id="PRU00169"/>
    </source>
</evidence>
<dbReference type="InterPro" id="IPR050595">
    <property type="entry name" value="Bact_response_regulator"/>
</dbReference>
<evidence type="ECO:0000313" key="4">
    <source>
        <dbReference type="EMBL" id="GEN77594.1"/>
    </source>
</evidence>
<evidence type="ECO:0000259" key="3">
    <source>
        <dbReference type="PROSITE" id="PS50110"/>
    </source>
</evidence>
<dbReference type="PANTHER" id="PTHR44591">
    <property type="entry name" value="STRESS RESPONSE REGULATOR PROTEIN 1"/>
    <property type="match status" value="1"/>
</dbReference>
<keyword evidence="5" id="KW-1185">Reference proteome</keyword>
<evidence type="ECO:0000256" key="1">
    <source>
        <dbReference type="ARBA" id="ARBA00022553"/>
    </source>
</evidence>
<gene>
    <name evidence="4" type="ORF">CHA01nite_33340</name>
</gene>
<name>A0A511YQX2_9FLAO</name>
<dbReference type="InterPro" id="IPR001789">
    <property type="entry name" value="Sig_transdc_resp-reg_receiver"/>
</dbReference>
<feature type="domain" description="Response regulatory" evidence="3">
    <location>
        <begin position="5"/>
        <end position="119"/>
    </location>
</feature>
<dbReference type="SMART" id="SM00448">
    <property type="entry name" value="REC"/>
    <property type="match status" value="1"/>
</dbReference>
<dbReference type="RefSeq" id="WP_146943520.1">
    <property type="nucleotide sequence ID" value="NZ_BJYJ01000027.1"/>
</dbReference>
<proteinExistence type="predicted"/>
<sequence>MKNKIILVCDDEEGILDVVEMMLDAEGFTVYTELESAHVLNRIKEYTPDLLIVDLWMPVMSGDEVIRKIRGSEEIKSLPIMVMSASRDGEGIAFDAGADRFISKPFDISAFVSKVDELIG</sequence>
<feature type="modified residue" description="4-aspartylphosphate" evidence="2">
    <location>
        <position position="54"/>
    </location>
</feature>
<keyword evidence="1 2" id="KW-0597">Phosphoprotein</keyword>
<dbReference type="InterPro" id="IPR011006">
    <property type="entry name" value="CheY-like_superfamily"/>
</dbReference>
<dbReference type="Proteomes" id="UP000321863">
    <property type="component" value="Unassembled WGS sequence"/>
</dbReference>
<dbReference type="AlphaFoldDB" id="A0A511YQX2"/>
<comment type="caution">
    <text evidence="4">The sequence shown here is derived from an EMBL/GenBank/DDBJ whole genome shotgun (WGS) entry which is preliminary data.</text>
</comment>
<dbReference type="GO" id="GO:0000160">
    <property type="term" value="P:phosphorelay signal transduction system"/>
    <property type="evidence" value="ECO:0007669"/>
    <property type="project" value="InterPro"/>
</dbReference>
<protein>
    <recommendedName>
        <fullName evidence="3">Response regulatory domain-containing protein</fullName>
    </recommendedName>
</protein>
<reference evidence="4 5" key="1">
    <citation type="submission" date="2019-07" db="EMBL/GenBank/DDBJ databases">
        <title>Whole genome shotgun sequence of Chryseobacterium hagamense NBRC 105253.</title>
        <authorList>
            <person name="Hosoyama A."/>
            <person name="Uohara A."/>
            <person name="Ohji S."/>
            <person name="Ichikawa N."/>
        </authorList>
    </citation>
    <scope>NUCLEOTIDE SEQUENCE [LARGE SCALE GENOMIC DNA]</scope>
    <source>
        <strain evidence="4 5">NBRC 105253</strain>
    </source>
</reference>
<dbReference type="PROSITE" id="PS50110">
    <property type="entry name" value="RESPONSE_REGULATORY"/>
    <property type="match status" value="1"/>
</dbReference>
<dbReference type="Pfam" id="PF00072">
    <property type="entry name" value="Response_reg"/>
    <property type="match status" value="1"/>
</dbReference>
<dbReference type="EMBL" id="BJYJ01000027">
    <property type="protein sequence ID" value="GEN77594.1"/>
    <property type="molecule type" value="Genomic_DNA"/>
</dbReference>
<evidence type="ECO:0000313" key="5">
    <source>
        <dbReference type="Proteomes" id="UP000321863"/>
    </source>
</evidence>
<organism evidence="4 5">
    <name type="scientific">Chryseobacterium hagamense</name>
    <dbReference type="NCBI Taxonomy" id="395935"/>
    <lineage>
        <taxon>Bacteria</taxon>
        <taxon>Pseudomonadati</taxon>
        <taxon>Bacteroidota</taxon>
        <taxon>Flavobacteriia</taxon>
        <taxon>Flavobacteriales</taxon>
        <taxon>Weeksellaceae</taxon>
        <taxon>Chryseobacterium group</taxon>
        <taxon>Chryseobacterium</taxon>
    </lineage>
</organism>
<dbReference type="OrthoDB" id="9789181at2"/>
<accession>A0A511YQX2</accession>
<dbReference type="SUPFAM" id="SSF52172">
    <property type="entry name" value="CheY-like"/>
    <property type="match status" value="1"/>
</dbReference>